<feature type="compositionally biased region" description="Low complexity" evidence="1">
    <location>
        <begin position="1"/>
        <end position="14"/>
    </location>
</feature>
<dbReference type="EMBL" id="JAOPGA020001360">
    <property type="protein sequence ID" value="KAL0487654.1"/>
    <property type="molecule type" value="Genomic_DNA"/>
</dbReference>
<gene>
    <name evidence="3" type="ORF">AKO1_000725</name>
</gene>
<feature type="region of interest" description="Disordered" evidence="1">
    <location>
        <begin position="309"/>
        <end position="351"/>
    </location>
</feature>
<sequence length="351" mass="39801">MPSKTKTTATSSSAGKRKIKPTVEKEQSQVFQDNIFYLDLGKEYKNRDDLIVAIETSGGIISKRLTVKLDFAIFEMGENAEYFKANNIKMRNIDWVLQCIDAGKVLVGEEHLPHVPSKEKKQETPKKRSSAELDHDFSQEQRIKRNKLNDIVSTTTPGTQVYTTDQQKFIAETVENAVIKAIPTIVLGTMFFTNEWVGLGNLVVTGNKALKNSIDKVVTKVINNVDFDITTKEGHKKYKALVVDRLKEKYPLLLKEDKTLDRGVRALISDTMKYGKRKGKVEKASKKEKVDIDEIAKLWNISPEEVLKRLGNQQDVEEDDENDASRKSPKKSEDSDDDDETDQEDSTVEKE</sequence>
<feature type="compositionally biased region" description="Basic and acidic residues" evidence="1">
    <location>
        <begin position="323"/>
        <end position="333"/>
    </location>
</feature>
<feature type="region of interest" description="Disordered" evidence="1">
    <location>
        <begin position="1"/>
        <end position="21"/>
    </location>
</feature>
<name>A0AAW2ZE66_9EUKA</name>
<comment type="caution">
    <text evidence="3">The sequence shown here is derived from an EMBL/GenBank/DDBJ whole genome shotgun (WGS) entry which is preliminary data.</text>
</comment>
<evidence type="ECO:0000313" key="4">
    <source>
        <dbReference type="Proteomes" id="UP001431209"/>
    </source>
</evidence>
<dbReference type="PROSITE" id="PS50172">
    <property type="entry name" value="BRCT"/>
    <property type="match status" value="1"/>
</dbReference>
<dbReference type="AlphaFoldDB" id="A0AAW2ZE66"/>
<dbReference type="Proteomes" id="UP001431209">
    <property type="component" value="Unassembled WGS sequence"/>
</dbReference>
<feature type="region of interest" description="Disordered" evidence="1">
    <location>
        <begin position="113"/>
        <end position="136"/>
    </location>
</feature>
<protein>
    <recommendedName>
        <fullName evidence="2">BRCT domain-containing protein</fullName>
    </recommendedName>
</protein>
<feature type="compositionally biased region" description="Acidic residues" evidence="1">
    <location>
        <begin position="334"/>
        <end position="351"/>
    </location>
</feature>
<evidence type="ECO:0000256" key="1">
    <source>
        <dbReference type="SAM" id="MobiDB-lite"/>
    </source>
</evidence>
<dbReference type="Gene3D" id="3.40.50.10190">
    <property type="entry name" value="BRCT domain"/>
    <property type="match status" value="1"/>
</dbReference>
<dbReference type="Pfam" id="PF00533">
    <property type="entry name" value="BRCT"/>
    <property type="match status" value="1"/>
</dbReference>
<accession>A0AAW2ZE66</accession>
<dbReference type="SUPFAM" id="SSF52113">
    <property type="entry name" value="BRCT domain"/>
    <property type="match status" value="1"/>
</dbReference>
<evidence type="ECO:0000259" key="2">
    <source>
        <dbReference type="PROSITE" id="PS50172"/>
    </source>
</evidence>
<organism evidence="3 4">
    <name type="scientific">Acrasis kona</name>
    <dbReference type="NCBI Taxonomy" id="1008807"/>
    <lineage>
        <taxon>Eukaryota</taxon>
        <taxon>Discoba</taxon>
        <taxon>Heterolobosea</taxon>
        <taxon>Tetramitia</taxon>
        <taxon>Eutetramitia</taxon>
        <taxon>Acrasidae</taxon>
        <taxon>Acrasis</taxon>
    </lineage>
</organism>
<dbReference type="InterPro" id="IPR001357">
    <property type="entry name" value="BRCT_dom"/>
</dbReference>
<proteinExistence type="predicted"/>
<feature type="domain" description="BRCT" evidence="2">
    <location>
        <begin position="26"/>
        <end position="113"/>
    </location>
</feature>
<evidence type="ECO:0000313" key="3">
    <source>
        <dbReference type="EMBL" id="KAL0487654.1"/>
    </source>
</evidence>
<reference evidence="3 4" key="1">
    <citation type="submission" date="2024-03" db="EMBL/GenBank/DDBJ databases">
        <title>The Acrasis kona genome and developmental transcriptomes reveal deep origins of eukaryotic multicellular pathways.</title>
        <authorList>
            <person name="Sheikh S."/>
            <person name="Fu C.-J."/>
            <person name="Brown M.W."/>
            <person name="Baldauf S.L."/>
        </authorList>
    </citation>
    <scope>NUCLEOTIDE SEQUENCE [LARGE SCALE GENOMIC DNA]</scope>
    <source>
        <strain evidence="3 4">ATCC MYA-3509</strain>
    </source>
</reference>
<dbReference type="InterPro" id="IPR036420">
    <property type="entry name" value="BRCT_dom_sf"/>
</dbReference>
<keyword evidence="4" id="KW-1185">Reference proteome</keyword>